<dbReference type="Proteomes" id="UP000693672">
    <property type="component" value="Unassembled WGS sequence"/>
</dbReference>
<accession>A0A916K0L6</accession>
<keyword evidence="2" id="KW-1185">Reference proteome</keyword>
<gene>
    <name evidence="1" type="ORF">PAESOLCIP111_02421</name>
</gene>
<comment type="caution">
    <text evidence="1">The sequence shown here is derived from an EMBL/GenBank/DDBJ whole genome shotgun (WGS) entry which is preliminary data.</text>
</comment>
<protein>
    <submittedName>
        <fullName evidence="1">Uncharacterized protein</fullName>
    </submittedName>
</protein>
<sequence>MIPGMELIEKLSSEEKSDILAYLLSFYALDDLCGQWAISRATYYRYIKHWGVSLQEIQRKKKRLANKTKTPIPLSHRAGMPSDSLYEKLLDMMRRTNTYSHAAGLIHSWSLNARGSYSLISLLESIHESLEMKQGMYRIAIELTEISAPRQSQTAQASTSAYWMSTYAYPSDLQSIRSFDAYGLHASMNEDNQLLSGKSQQICST</sequence>
<proteinExistence type="predicted"/>
<dbReference type="EMBL" id="CAJVAS010000008">
    <property type="protein sequence ID" value="CAG7622389.1"/>
    <property type="molecule type" value="Genomic_DNA"/>
</dbReference>
<dbReference type="RefSeq" id="WP_218092200.1">
    <property type="nucleotide sequence ID" value="NZ_CAJVAS010000008.1"/>
</dbReference>
<dbReference type="AlphaFoldDB" id="A0A916K0L6"/>
<evidence type="ECO:0000313" key="1">
    <source>
        <dbReference type="EMBL" id="CAG7622389.1"/>
    </source>
</evidence>
<reference evidence="1" key="1">
    <citation type="submission" date="2021-06" db="EMBL/GenBank/DDBJ databases">
        <authorList>
            <person name="Criscuolo A."/>
        </authorList>
    </citation>
    <scope>NUCLEOTIDE SEQUENCE</scope>
    <source>
        <strain evidence="1">CIP111600</strain>
    </source>
</reference>
<name>A0A916K0L6_9BACL</name>
<organism evidence="1 2">
    <name type="scientific">Paenibacillus solanacearum</name>
    <dbReference type="NCBI Taxonomy" id="2048548"/>
    <lineage>
        <taxon>Bacteria</taxon>
        <taxon>Bacillati</taxon>
        <taxon>Bacillota</taxon>
        <taxon>Bacilli</taxon>
        <taxon>Bacillales</taxon>
        <taxon>Paenibacillaceae</taxon>
        <taxon>Paenibacillus</taxon>
    </lineage>
</organism>
<evidence type="ECO:0000313" key="2">
    <source>
        <dbReference type="Proteomes" id="UP000693672"/>
    </source>
</evidence>